<sequence length="113" mass="12395">MAISIINLEAGMPTVELARSRLNQGLQSARMRGEKAVKIIHGYGSTGRGGKIKADTLAVLAQKQKAGLIRDFVRGEEFSPFYENSRRITARLPALTRDSDYSRGNDGITIVVF</sequence>
<dbReference type="RefSeq" id="WP_262399777.1">
    <property type="nucleotide sequence ID" value="NZ_JACRTB010000009.1"/>
</dbReference>
<name>A0ABR7NIL0_9FIRM</name>
<protein>
    <submittedName>
        <fullName evidence="2">Smr/MutS family protein</fullName>
    </submittedName>
</protein>
<dbReference type="Gene3D" id="3.30.1370.110">
    <property type="match status" value="1"/>
</dbReference>
<gene>
    <name evidence="2" type="ORF">H8717_07465</name>
</gene>
<dbReference type="InterPro" id="IPR002625">
    <property type="entry name" value="Smr_dom"/>
</dbReference>
<evidence type="ECO:0000313" key="2">
    <source>
        <dbReference type="EMBL" id="MBC8576241.1"/>
    </source>
</evidence>
<keyword evidence="3" id="KW-1185">Reference proteome</keyword>
<comment type="caution">
    <text evidence="2">The sequence shown here is derived from an EMBL/GenBank/DDBJ whole genome shotgun (WGS) entry which is preliminary data.</text>
</comment>
<dbReference type="Pfam" id="PF01713">
    <property type="entry name" value="Smr"/>
    <property type="match status" value="1"/>
</dbReference>
<dbReference type="Proteomes" id="UP000658131">
    <property type="component" value="Unassembled WGS sequence"/>
</dbReference>
<accession>A0ABR7NIL0</accession>
<proteinExistence type="predicted"/>
<feature type="domain" description="Smr" evidence="1">
    <location>
        <begin position="14"/>
        <end position="66"/>
    </location>
</feature>
<dbReference type="EMBL" id="JACRTB010000009">
    <property type="protein sequence ID" value="MBC8576241.1"/>
    <property type="molecule type" value="Genomic_DNA"/>
</dbReference>
<evidence type="ECO:0000313" key="3">
    <source>
        <dbReference type="Proteomes" id="UP000658131"/>
    </source>
</evidence>
<evidence type="ECO:0000259" key="1">
    <source>
        <dbReference type="Pfam" id="PF01713"/>
    </source>
</evidence>
<organism evidence="2 3">
    <name type="scientific">Yanshouia hominis</name>
    <dbReference type="NCBI Taxonomy" id="2763673"/>
    <lineage>
        <taxon>Bacteria</taxon>
        <taxon>Bacillati</taxon>
        <taxon>Bacillota</taxon>
        <taxon>Clostridia</taxon>
        <taxon>Eubacteriales</taxon>
        <taxon>Oscillospiraceae</taxon>
        <taxon>Yanshouia</taxon>
    </lineage>
</organism>
<dbReference type="InterPro" id="IPR036063">
    <property type="entry name" value="Smr_dom_sf"/>
</dbReference>
<reference evidence="2 3" key="1">
    <citation type="submission" date="2020-08" db="EMBL/GenBank/DDBJ databases">
        <title>Genome public.</title>
        <authorList>
            <person name="Liu C."/>
            <person name="Sun Q."/>
        </authorList>
    </citation>
    <scope>NUCLEOTIDE SEQUENCE [LARGE SCALE GENOMIC DNA]</scope>
    <source>
        <strain evidence="2 3">BX1</strain>
    </source>
</reference>